<keyword evidence="5 7" id="KW-1133">Transmembrane helix</keyword>
<evidence type="ECO:0000259" key="8">
    <source>
        <dbReference type="Pfam" id="PF06808"/>
    </source>
</evidence>
<dbReference type="Pfam" id="PF06808">
    <property type="entry name" value="DctM"/>
    <property type="match status" value="1"/>
</dbReference>
<feature type="transmembrane region" description="Helical" evidence="7">
    <location>
        <begin position="173"/>
        <end position="192"/>
    </location>
</feature>
<feature type="transmembrane region" description="Helical" evidence="7">
    <location>
        <begin position="46"/>
        <end position="65"/>
    </location>
</feature>
<name>A0A3G2R359_9FIRM</name>
<evidence type="ECO:0000313" key="10">
    <source>
        <dbReference type="Proteomes" id="UP000280960"/>
    </source>
</evidence>
<proteinExistence type="predicted"/>
<dbReference type="NCBIfam" id="TIGR00786">
    <property type="entry name" value="dctM"/>
    <property type="match status" value="1"/>
</dbReference>
<feature type="transmembrane region" description="Helical" evidence="7">
    <location>
        <begin position="134"/>
        <end position="161"/>
    </location>
</feature>
<dbReference type="PANTHER" id="PTHR33362:SF3">
    <property type="entry name" value="SIALIC ACID TRAP TRANSPORTER PERMEASE PROTEIN SIAT"/>
    <property type="match status" value="1"/>
</dbReference>
<evidence type="ECO:0000256" key="4">
    <source>
        <dbReference type="ARBA" id="ARBA00022692"/>
    </source>
</evidence>
<gene>
    <name evidence="9" type="ORF">D2962_02035</name>
</gene>
<dbReference type="GO" id="GO:0005886">
    <property type="term" value="C:plasma membrane"/>
    <property type="evidence" value="ECO:0007669"/>
    <property type="project" value="UniProtKB-SubCell"/>
</dbReference>
<evidence type="ECO:0000256" key="6">
    <source>
        <dbReference type="ARBA" id="ARBA00023136"/>
    </source>
</evidence>
<feature type="transmembrane region" description="Helical" evidence="7">
    <location>
        <begin position="398"/>
        <end position="419"/>
    </location>
</feature>
<feature type="transmembrane region" description="Helical" evidence="7">
    <location>
        <begin position="239"/>
        <end position="255"/>
    </location>
</feature>
<protein>
    <submittedName>
        <fullName evidence="9">TRAP transporter large permease</fullName>
    </submittedName>
</protein>
<feature type="transmembrane region" description="Helical" evidence="7">
    <location>
        <begin position="332"/>
        <end position="351"/>
    </location>
</feature>
<accession>A0A3G2R359</accession>
<dbReference type="EMBL" id="CP033169">
    <property type="protein sequence ID" value="AYO29548.1"/>
    <property type="molecule type" value="Genomic_DNA"/>
</dbReference>
<feature type="transmembrane region" description="Helical" evidence="7">
    <location>
        <begin position="77"/>
        <end position="95"/>
    </location>
</feature>
<keyword evidence="2" id="KW-1003">Cell membrane</keyword>
<evidence type="ECO:0000256" key="5">
    <source>
        <dbReference type="ARBA" id="ARBA00022989"/>
    </source>
</evidence>
<evidence type="ECO:0000313" key="9">
    <source>
        <dbReference type="EMBL" id="AYO29548.1"/>
    </source>
</evidence>
<reference evidence="9 10" key="1">
    <citation type="submission" date="2018-10" db="EMBL/GenBank/DDBJ databases">
        <authorList>
            <person name="Zhang X."/>
        </authorList>
    </citation>
    <scope>NUCLEOTIDE SEQUENCE [LARGE SCALE GENOMIC DNA]</scope>
    <source>
        <strain evidence="9 10">SK-G1</strain>
    </source>
</reference>
<keyword evidence="6 7" id="KW-0472">Membrane</keyword>
<feature type="domain" description="TRAP C4-dicarboxylate transport system permease DctM subunit" evidence="8">
    <location>
        <begin position="6"/>
        <end position="415"/>
    </location>
</feature>
<dbReference type="AlphaFoldDB" id="A0A3G2R359"/>
<sequence>MMAILFLLLAVFCLMGLPVAFAIALASTYGVISAGNIPLMVVVQRMFTQIDSFPLMAVPFFMLAGNLMDRGGISLKIINFASNLVGHIKGGLAMVSVVASMFFAGISGSASADSAAIGSVLIPAMEKKNYGKSFAASLTATAGSIGVIIPPSIPMVIYAITGSVSIGKLFLGGYIPGLMIGLGLMAVSFYFAITRGYPAEPRASLKSLWKSFVESIWALLMVVIIMGGILTGAFTATEASVVAVVYAIIVGMFVYKQLKLSDLPRIFIESGVTTAVVMFCVAATAILSWILTNQQVPVKMAAAILAITQNPIIILILINIILLFLGTILDTTPAIILIVPILLPIVTKLGVDPIHFGLITVTNLAIGMSTPPVGITLFVSSGIANLPMSKMLKSLVPFWAVMVFILGLITFVPGITMYLPNKFMP</sequence>
<evidence type="ECO:0000256" key="3">
    <source>
        <dbReference type="ARBA" id="ARBA00022519"/>
    </source>
</evidence>
<keyword evidence="4 7" id="KW-0812">Transmembrane</keyword>
<evidence type="ECO:0000256" key="1">
    <source>
        <dbReference type="ARBA" id="ARBA00004429"/>
    </source>
</evidence>
<dbReference type="PANTHER" id="PTHR33362">
    <property type="entry name" value="SIALIC ACID TRAP TRANSPORTER PERMEASE PROTEIN SIAT-RELATED"/>
    <property type="match status" value="1"/>
</dbReference>
<dbReference type="InterPro" id="IPR004681">
    <property type="entry name" value="TRAP_DctM"/>
</dbReference>
<keyword evidence="3" id="KW-0997">Cell inner membrane</keyword>
<dbReference type="Proteomes" id="UP000280960">
    <property type="component" value="Chromosome"/>
</dbReference>
<evidence type="ECO:0000256" key="2">
    <source>
        <dbReference type="ARBA" id="ARBA00022475"/>
    </source>
</evidence>
<organism evidence="9 10">
    <name type="scientific">Biomaibacter acetigenes</name>
    <dbReference type="NCBI Taxonomy" id="2316383"/>
    <lineage>
        <taxon>Bacteria</taxon>
        <taxon>Bacillati</taxon>
        <taxon>Bacillota</taxon>
        <taxon>Clostridia</taxon>
        <taxon>Thermosediminibacterales</taxon>
        <taxon>Tepidanaerobacteraceae</taxon>
        <taxon>Biomaibacter</taxon>
    </lineage>
</organism>
<keyword evidence="10" id="KW-1185">Reference proteome</keyword>
<feature type="transmembrane region" description="Helical" evidence="7">
    <location>
        <begin position="212"/>
        <end position="233"/>
    </location>
</feature>
<dbReference type="KEGG" id="bacg:D2962_02035"/>
<feature type="transmembrane region" description="Helical" evidence="7">
    <location>
        <begin position="267"/>
        <end position="291"/>
    </location>
</feature>
<feature type="transmembrane region" description="Helical" evidence="7">
    <location>
        <begin position="363"/>
        <end position="386"/>
    </location>
</feature>
<dbReference type="GO" id="GO:0022857">
    <property type="term" value="F:transmembrane transporter activity"/>
    <property type="evidence" value="ECO:0007669"/>
    <property type="project" value="TreeGrafter"/>
</dbReference>
<dbReference type="PIRSF" id="PIRSF006066">
    <property type="entry name" value="HI0050"/>
    <property type="match status" value="1"/>
</dbReference>
<evidence type="ECO:0000256" key="7">
    <source>
        <dbReference type="SAM" id="Phobius"/>
    </source>
</evidence>
<comment type="subcellular location">
    <subcellularLocation>
        <location evidence="1">Cell inner membrane</location>
        <topology evidence="1">Multi-pass membrane protein</topology>
    </subcellularLocation>
</comment>
<dbReference type="InterPro" id="IPR010656">
    <property type="entry name" value="DctM"/>
</dbReference>